<dbReference type="Proteomes" id="UP000011146">
    <property type="component" value="Segment"/>
</dbReference>
<proteinExistence type="predicted"/>
<evidence type="ECO:0000313" key="2">
    <source>
        <dbReference type="Proteomes" id="UP000011146"/>
    </source>
</evidence>
<organism evidence="1 2">
    <name type="scientific">Rhizobium phage RHEph09</name>
    <dbReference type="NCBI Taxonomy" id="1220716"/>
    <lineage>
        <taxon>Viruses</taxon>
        <taxon>Duplodnaviria</taxon>
        <taxon>Heunggongvirae</taxon>
        <taxon>Uroviricota</taxon>
        <taxon>Caudoviricetes</taxon>
        <taxon>Autographivirales</taxon>
        <taxon>Dunnvirinae</taxon>
        <taxon>Cuernavacavirus</taxon>
        <taxon>Cuernavacavirus RHEph09</taxon>
    </lineage>
</organism>
<name>L7TLW5_9CAUD</name>
<accession>L7TLW5</accession>
<sequence length="128" mass="14739">MAIVWVRFKDSKVVSLSEIDMGPEWMAVDDQRPDVQKYIKDPMGLEDTFKDLNPVRFKLGMLYLNVTPEMVHDAIYALPEPDKTIAAIYWESILVFKRDDPLLAQISAGFGLTEQQVNEAWKYAEQLT</sequence>
<protein>
    <submittedName>
        <fullName evidence="1">Uncharacterized protein</fullName>
    </submittedName>
</protein>
<dbReference type="EMBL" id="JX483880">
    <property type="protein sequence ID" value="AGC36030.1"/>
    <property type="molecule type" value="Genomic_DNA"/>
</dbReference>
<gene>
    <name evidence="1" type="ORF">RHEph09_gp047</name>
</gene>
<reference evidence="1 2" key="1">
    <citation type="journal article" date="2013" name="Appl. Environ. Microbiol.">
        <title>Narrow Host-Range Bacteriophages that Infect Rhizobium etli associate with Distinct Genomic Types.</title>
        <authorList>
            <person name="Santamaria R.I."/>
            <person name="Bustos P."/>
            <person name="Sepulveda-Robles O."/>
            <person name="Lozano L."/>
            <person name="Rodriguez C."/>
            <person name="Fernandez J.L."/>
            <person name="Juarez S."/>
            <person name="Kameyama L."/>
            <person name="Guarneros G."/>
            <person name="Davila G."/>
            <person name="Gonzalez V."/>
        </authorList>
    </citation>
    <scope>NUCLEOTIDE SEQUENCE [LARGE SCALE GENOMIC DNA]</scope>
</reference>
<evidence type="ECO:0000313" key="1">
    <source>
        <dbReference type="EMBL" id="AGC36030.1"/>
    </source>
</evidence>